<name>A0A1B1YG65_THEST</name>
<accession>A0A1B1YG65</accession>
<dbReference type="OrthoDB" id="1680906at2"/>
<proteinExistence type="predicted"/>
<dbReference type="InterPro" id="IPR015231">
    <property type="entry name" value="DUF1934"/>
</dbReference>
<protein>
    <recommendedName>
        <fullName evidence="3">DUF1934 domain-containing protein</fullName>
    </recommendedName>
</protein>
<dbReference type="SUPFAM" id="SSF50814">
    <property type="entry name" value="Lipocalins"/>
    <property type="match status" value="1"/>
</dbReference>
<evidence type="ECO:0000313" key="2">
    <source>
        <dbReference type="Proteomes" id="UP000092971"/>
    </source>
</evidence>
<evidence type="ECO:0000313" key="1">
    <source>
        <dbReference type="EMBL" id="ANW99730.1"/>
    </source>
</evidence>
<dbReference type="AlphaFoldDB" id="A0A1B1YG65"/>
<dbReference type="EMBL" id="CP014672">
    <property type="protein sequence ID" value="ANW99730.1"/>
    <property type="molecule type" value="Genomic_DNA"/>
</dbReference>
<reference evidence="1 2" key="1">
    <citation type="submission" date="2016-02" db="EMBL/GenBank/DDBJ databases">
        <title>Comparison of Clostridium stercorarium subspecies using comparative genomics and transcriptomics.</title>
        <authorList>
            <person name="Schellenberg J."/>
            <person name="Thallinger G."/>
            <person name="Levin D.B."/>
            <person name="Zhang X."/>
            <person name="Alvare G."/>
            <person name="Fristensky B."/>
            <person name="Sparling R."/>
        </authorList>
    </citation>
    <scope>NUCLEOTIDE SEQUENCE [LARGE SCALE GENOMIC DNA]</scope>
    <source>
        <strain evidence="1 2">DSM 2910</strain>
    </source>
</reference>
<gene>
    <name evidence="1" type="ORF">CSTERTH_12130</name>
</gene>
<dbReference type="RefSeq" id="WP_015360166.1">
    <property type="nucleotide sequence ID" value="NZ_CP014672.1"/>
</dbReference>
<organism evidence="1 2">
    <name type="scientific">Thermoclostridium stercorarium subsp. thermolacticum DSM 2910</name>
    <dbReference type="NCBI Taxonomy" id="1121336"/>
    <lineage>
        <taxon>Bacteria</taxon>
        <taxon>Bacillati</taxon>
        <taxon>Bacillota</taxon>
        <taxon>Clostridia</taxon>
        <taxon>Eubacteriales</taxon>
        <taxon>Oscillospiraceae</taxon>
        <taxon>Thermoclostridium</taxon>
    </lineage>
</organism>
<evidence type="ECO:0008006" key="3">
    <source>
        <dbReference type="Google" id="ProtNLM"/>
    </source>
</evidence>
<dbReference type="Proteomes" id="UP000092971">
    <property type="component" value="Chromosome"/>
</dbReference>
<sequence length="138" mass="15468">MKKDVMITVNSVQEHPDKEADVFNFVTEGVYYKEGDNYYITYNESDLTGMEGTTTTLKIEPDSVTLIRSGNVSSLMVFQKGRKHTSEYSTEYGTFEVGVTAQKVSVNMDDSGGSIDVEYFIEVNNQLTSFTTLNVKVQ</sequence>
<dbReference type="InterPro" id="IPR012674">
    <property type="entry name" value="Calycin"/>
</dbReference>
<dbReference type="Gene3D" id="2.40.128.20">
    <property type="match status" value="1"/>
</dbReference>
<dbReference type="Pfam" id="PF09148">
    <property type="entry name" value="DUF1934"/>
    <property type="match status" value="1"/>
</dbReference>